<feature type="transmembrane region" description="Helical" evidence="2">
    <location>
        <begin position="14"/>
        <end position="33"/>
    </location>
</feature>
<keyword evidence="2" id="KW-0812">Transmembrane</keyword>
<protein>
    <recommendedName>
        <fullName evidence="5">Curli assembly protein CsgC</fullName>
    </recommendedName>
</protein>
<keyword evidence="4" id="KW-1185">Reference proteome</keyword>
<gene>
    <name evidence="3" type="ORF">NATSA_08235</name>
</gene>
<keyword evidence="2" id="KW-0472">Membrane</keyword>
<dbReference type="InterPro" id="IPR053722">
    <property type="entry name" value="Curli_assembly_CsgC/AgfC"/>
</dbReference>
<evidence type="ECO:0000313" key="4">
    <source>
        <dbReference type="Proteomes" id="UP000673975"/>
    </source>
</evidence>
<dbReference type="Proteomes" id="UP000673975">
    <property type="component" value="Unassembled WGS sequence"/>
</dbReference>
<evidence type="ECO:0000313" key="3">
    <source>
        <dbReference type="EMBL" id="MBP3192649.1"/>
    </source>
</evidence>
<proteinExistence type="predicted"/>
<dbReference type="NCBIfam" id="NF041112">
    <property type="entry name" value="chap_CsgH_alph"/>
    <property type="match status" value="1"/>
</dbReference>
<comment type="caution">
    <text evidence="3">The sequence shown here is derived from an EMBL/GenBank/DDBJ whole genome shotgun (WGS) entry which is preliminary data.</text>
</comment>
<feature type="region of interest" description="Disordered" evidence="1">
    <location>
        <begin position="91"/>
        <end position="113"/>
    </location>
</feature>
<feature type="compositionally biased region" description="Low complexity" evidence="1">
    <location>
        <begin position="92"/>
        <end position="104"/>
    </location>
</feature>
<reference evidence="3" key="1">
    <citation type="submission" date="2021-02" db="EMBL/GenBank/DDBJ databases">
        <title>Natronogracilivirga saccharolytica gen. nov. sp. nov. a new anaerobic, haloalkiliphilic carbohydrate-fermenting bacterium from soda lake and proposing of Cyclonatronumiaceae fam. nov. in the phylum Balneolaeota.</title>
        <authorList>
            <person name="Zhilina T.N."/>
            <person name="Sorokin D.Y."/>
            <person name="Zavarzina D.G."/>
            <person name="Toshchakov S.V."/>
            <person name="Kublanov I.V."/>
        </authorList>
    </citation>
    <scope>NUCLEOTIDE SEQUENCE</scope>
    <source>
        <strain evidence="3">Z-1702</strain>
    </source>
</reference>
<accession>A0A8J7RMV5</accession>
<dbReference type="Gene3D" id="2.60.40.2420">
    <property type="match status" value="1"/>
</dbReference>
<keyword evidence="2" id="KW-1133">Transmembrane helix</keyword>
<sequence>MTTTFSGLFSAGRLSVKAFFIAALMMFAAAVFNTNSSDMANPRNDTGSAESPAVESRIILEKSDDQLRISGNVTYNGSERMDASYRLEVRRSGASGTTQTSQSGNITLENGKSAGISRTSVNIQQGDTCRIDLEIHDENGEKLSSSRLDFKAE</sequence>
<dbReference type="RefSeq" id="WP_210511556.1">
    <property type="nucleotide sequence ID" value="NZ_JAFIDN010000005.1"/>
</dbReference>
<dbReference type="InterPro" id="IPR047726">
    <property type="entry name" value="CsgH_dom"/>
</dbReference>
<evidence type="ECO:0000256" key="2">
    <source>
        <dbReference type="SAM" id="Phobius"/>
    </source>
</evidence>
<dbReference type="EMBL" id="JAFIDN010000005">
    <property type="protein sequence ID" value="MBP3192649.1"/>
    <property type="molecule type" value="Genomic_DNA"/>
</dbReference>
<evidence type="ECO:0000256" key="1">
    <source>
        <dbReference type="SAM" id="MobiDB-lite"/>
    </source>
</evidence>
<name>A0A8J7RMV5_9BACT</name>
<organism evidence="3 4">
    <name type="scientific">Natronogracilivirga saccharolytica</name>
    <dbReference type="NCBI Taxonomy" id="2812953"/>
    <lineage>
        <taxon>Bacteria</taxon>
        <taxon>Pseudomonadati</taxon>
        <taxon>Balneolota</taxon>
        <taxon>Balneolia</taxon>
        <taxon>Balneolales</taxon>
        <taxon>Cyclonatronaceae</taxon>
        <taxon>Natronogracilivirga</taxon>
    </lineage>
</organism>
<evidence type="ECO:0008006" key="5">
    <source>
        <dbReference type="Google" id="ProtNLM"/>
    </source>
</evidence>
<dbReference type="AlphaFoldDB" id="A0A8J7RMV5"/>